<dbReference type="InterPro" id="IPR043504">
    <property type="entry name" value="Peptidase_S1_PA_chymotrypsin"/>
</dbReference>
<dbReference type="GO" id="GO:0006508">
    <property type="term" value="P:proteolysis"/>
    <property type="evidence" value="ECO:0007669"/>
    <property type="project" value="InterPro"/>
</dbReference>
<comment type="caution">
    <text evidence="3">The sequence shown here is derived from an EMBL/GenBank/DDBJ whole genome shotgun (WGS) entry which is preliminary data.</text>
</comment>
<keyword evidence="1" id="KW-1015">Disulfide bond</keyword>
<dbReference type="CDD" id="cd00190">
    <property type="entry name" value="Tryp_SPc"/>
    <property type="match status" value="1"/>
</dbReference>
<dbReference type="EMBL" id="JAXCGZ010000115">
    <property type="protein sequence ID" value="KAK7086669.1"/>
    <property type="molecule type" value="Genomic_DNA"/>
</dbReference>
<reference evidence="3 4" key="1">
    <citation type="submission" date="2023-11" db="EMBL/GenBank/DDBJ databases">
        <title>Halocaridina rubra genome assembly.</title>
        <authorList>
            <person name="Smith C."/>
        </authorList>
    </citation>
    <scope>NUCLEOTIDE SEQUENCE [LARGE SCALE GENOMIC DNA]</scope>
    <source>
        <strain evidence="3">EP-1</strain>
        <tissue evidence="3">Whole</tissue>
    </source>
</reference>
<evidence type="ECO:0000313" key="4">
    <source>
        <dbReference type="Proteomes" id="UP001381693"/>
    </source>
</evidence>
<accession>A0AAN9AH03</accession>
<name>A0AAN9AH03_HALRR</name>
<dbReference type="SMART" id="SM00020">
    <property type="entry name" value="Tryp_SPc"/>
    <property type="match status" value="1"/>
</dbReference>
<dbReference type="InterPro" id="IPR009003">
    <property type="entry name" value="Peptidase_S1_PA"/>
</dbReference>
<dbReference type="SUPFAM" id="SSF50494">
    <property type="entry name" value="Trypsin-like serine proteases"/>
    <property type="match status" value="1"/>
</dbReference>
<evidence type="ECO:0000256" key="1">
    <source>
        <dbReference type="ARBA" id="ARBA00023157"/>
    </source>
</evidence>
<keyword evidence="4" id="KW-1185">Reference proteome</keyword>
<protein>
    <recommendedName>
        <fullName evidence="2">Peptidase S1 domain-containing protein</fullName>
    </recommendedName>
</protein>
<dbReference type="Pfam" id="PF00089">
    <property type="entry name" value="Trypsin"/>
    <property type="match status" value="1"/>
</dbReference>
<dbReference type="InterPro" id="IPR001254">
    <property type="entry name" value="Trypsin_dom"/>
</dbReference>
<organism evidence="3 4">
    <name type="scientific">Halocaridina rubra</name>
    <name type="common">Hawaiian red shrimp</name>
    <dbReference type="NCBI Taxonomy" id="373956"/>
    <lineage>
        <taxon>Eukaryota</taxon>
        <taxon>Metazoa</taxon>
        <taxon>Ecdysozoa</taxon>
        <taxon>Arthropoda</taxon>
        <taxon>Crustacea</taxon>
        <taxon>Multicrustacea</taxon>
        <taxon>Malacostraca</taxon>
        <taxon>Eumalacostraca</taxon>
        <taxon>Eucarida</taxon>
        <taxon>Decapoda</taxon>
        <taxon>Pleocyemata</taxon>
        <taxon>Caridea</taxon>
        <taxon>Atyoidea</taxon>
        <taxon>Atyidae</taxon>
        <taxon>Halocaridina</taxon>
    </lineage>
</organism>
<sequence length="345" mass="38481">MCTKLLWPASLSSIRSRVVLVRKLSPGPLVCRPASGATNVPKCERGVQCASRGGFCVQQRNYCVDGEIFDKGCSSRKCFCCIPNNVCTCNAVPKTNENRWNNLQKTSRNGNYPWLVEIKIPQKRDIPCNGVIINNLYILTSAHCLYNEKNYEHFSAKKIKVRLDGSSGMTLKVKAILIHKDFCIFEGQHDIALLRLKKRLNFTVGFISPVCLPSKNDQFFDETIGTVVGLTNSDTERKKQQKNSKVFQNVTLQGGCTGQKVKHLQVTDDMICASPQTKGQRCLEAAGVPLLLVNEVQRGILIGIASYTEDSDGRDNNRGLTVYTKVSNYLDWVVKNTRGSLYCSK</sequence>
<dbReference type="GO" id="GO:0004252">
    <property type="term" value="F:serine-type endopeptidase activity"/>
    <property type="evidence" value="ECO:0007669"/>
    <property type="project" value="InterPro"/>
</dbReference>
<dbReference type="InterPro" id="IPR001314">
    <property type="entry name" value="Peptidase_S1A"/>
</dbReference>
<dbReference type="PROSITE" id="PS50240">
    <property type="entry name" value="TRYPSIN_DOM"/>
    <property type="match status" value="1"/>
</dbReference>
<feature type="domain" description="Peptidase S1" evidence="2">
    <location>
        <begin position="91"/>
        <end position="338"/>
    </location>
</feature>
<evidence type="ECO:0000313" key="3">
    <source>
        <dbReference type="EMBL" id="KAK7086669.1"/>
    </source>
</evidence>
<dbReference type="FunFam" id="2.40.10.10:FF:000068">
    <property type="entry name" value="transmembrane protease serine 2"/>
    <property type="match status" value="1"/>
</dbReference>
<gene>
    <name evidence="3" type="ORF">SK128_024865</name>
</gene>
<evidence type="ECO:0000259" key="2">
    <source>
        <dbReference type="PROSITE" id="PS50240"/>
    </source>
</evidence>
<dbReference type="PRINTS" id="PR00722">
    <property type="entry name" value="CHYMOTRYPSIN"/>
</dbReference>
<dbReference type="Proteomes" id="UP001381693">
    <property type="component" value="Unassembled WGS sequence"/>
</dbReference>
<dbReference type="AlphaFoldDB" id="A0AAN9AH03"/>
<proteinExistence type="predicted"/>
<dbReference type="PANTHER" id="PTHR24253:SF176">
    <property type="entry name" value="CORIN, ISOFORM B"/>
    <property type="match status" value="1"/>
</dbReference>
<dbReference type="Gene3D" id="2.40.10.10">
    <property type="entry name" value="Trypsin-like serine proteases"/>
    <property type="match status" value="1"/>
</dbReference>
<dbReference type="PANTHER" id="PTHR24253">
    <property type="entry name" value="TRANSMEMBRANE PROTEASE SERINE"/>
    <property type="match status" value="1"/>
</dbReference>